<evidence type="ECO:0000313" key="1">
    <source>
        <dbReference type="EMBL" id="OEG09530.1"/>
    </source>
</evidence>
<accession>A0A1E5GB94</accession>
<name>A0A1E5GB94_9ENTE</name>
<dbReference type="Proteomes" id="UP000094068">
    <property type="component" value="Unassembled WGS sequence"/>
</dbReference>
<dbReference type="STRING" id="903984.BCR21_14355"/>
<keyword evidence="2" id="KW-1185">Reference proteome</keyword>
<gene>
    <name evidence="1" type="ORF">BCR21_14355</name>
</gene>
<dbReference type="RefSeq" id="WP_069647208.1">
    <property type="nucleotide sequence ID" value="NZ_MIJZ01000016.1"/>
</dbReference>
<sequence length="83" mass="9666">MTNAEAIELIVKTMELLDVEIDYLKVNGKNCKHQSMKLWFEEKKAIYEVKRLLHEIGQYDKYNEAETDQIIQGYLAQSATISV</sequence>
<dbReference type="AlphaFoldDB" id="A0A1E5GB94"/>
<proteinExistence type="predicted"/>
<reference evidence="2" key="1">
    <citation type="submission" date="2016-09" db="EMBL/GenBank/DDBJ databases">
        <authorList>
            <person name="Gulvik C.A."/>
        </authorList>
    </citation>
    <scope>NUCLEOTIDE SEQUENCE [LARGE SCALE GENOMIC DNA]</scope>
    <source>
        <strain evidence="2">DSM 23328</strain>
    </source>
</reference>
<protein>
    <submittedName>
        <fullName evidence="1">Uncharacterized protein</fullName>
    </submittedName>
</protein>
<organism evidence="1 2">
    <name type="scientific">Enterococcus ureasiticus</name>
    <dbReference type="NCBI Taxonomy" id="903984"/>
    <lineage>
        <taxon>Bacteria</taxon>
        <taxon>Bacillati</taxon>
        <taxon>Bacillota</taxon>
        <taxon>Bacilli</taxon>
        <taxon>Lactobacillales</taxon>
        <taxon>Enterococcaceae</taxon>
        <taxon>Enterococcus</taxon>
    </lineage>
</organism>
<dbReference type="EMBL" id="MIJZ01000016">
    <property type="protein sequence ID" value="OEG09530.1"/>
    <property type="molecule type" value="Genomic_DNA"/>
</dbReference>
<dbReference type="OrthoDB" id="2200282at2"/>
<evidence type="ECO:0000313" key="2">
    <source>
        <dbReference type="Proteomes" id="UP000094068"/>
    </source>
</evidence>
<comment type="caution">
    <text evidence="1">The sequence shown here is derived from an EMBL/GenBank/DDBJ whole genome shotgun (WGS) entry which is preliminary data.</text>
</comment>